<gene>
    <name evidence="2" type="ORF">ACFPTP_16425</name>
</gene>
<comment type="caution">
    <text evidence="2">The sequence shown here is derived from an EMBL/GenBank/DDBJ whole genome shotgun (WGS) entry which is preliminary data.</text>
</comment>
<dbReference type="RefSeq" id="WP_381447034.1">
    <property type="nucleotide sequence ID" value="NZ_JBHSNP010000029.1"/>
</dbReference>
<dbReference type="EMBL" id="JBHSNP010000029">
    <property type="protein sequence ID" value="MFC5604823.1"/>
    <property type="molecule type" value="Genomic_DNA"/>
</dbReference>
<evidence type="ECO:0000259" key="1">
    <source>
        <dbReference type="PROSITE" id="PS51272"/>
    </source>
</evidence>
<name>A0ABW0U3V2_9BACL</name>
<dbReference type="InterPro" id="IPR001119">
    <property type="entry name" value="SLH_dom"/>
</dbReference>
<organism evidence="2 3">
    <name type="scientific">Sporosarcina koreensis</name>
    <dbReference type="NCBI Taxonomy" id="334735"/>
    <lineage>
        <taxon>Bacteria</taxon>
        <taxon>Bacillati</taxon>
        <taxon>Bacillota</taxon>
        <taxon>Bacilli</taxon>
        <taxon>Bacillales</taxon>
        <taxon>Caryophanaceae</taxon>
        <taxon>Sporosarcina</taxon>
    </lineage>
</organism>
<feature type="domain" description="SLH" evidence="1">
    <location>
        <begin position="556"/>
        <end position="616"/>
    </location>
</feature>
<protein>
    <submittedName>
        <fullName evidence="2">S-layer homology domain-containing protein</fullName>
    </submittedName>
</protein>
<dbReference type="Pfam" id="PF00395">
    <property type="entry name" value="SLH"/>
    <property type="match status" value="3"/>
</dbReference>
<dbReference type="PANTHER" id="PTHR43308:SF5">
    <property type="entry name" value="S-LAYER PROTEIN _ PEPTIDOGLYCAN ENDO-BETA-N-ACETYLGLUCOSAMINIDASE"/>
    <property type="match status" value="1"/>
</dbReference>
<proteinExistence type="predicted"/>
<evidence type="ECO:0000313" key="2">
    <source>
        <dbReference type="EMBL" id="MFC5604823.1"/>
    </source>
</evidence>
<dbReference type="Proteomes" id="UP001596071">
    <property type="component" value="Unassembled WGS sequence"/>
</dbReference>
<accession>A0ABW0U3V2</accession>
<reference evidence="3" key="1">
    <citation type="journal article" date="2019" name="Int. J. Syst. Evol. Microbiol.">
        <title>The Global Catalogue of Microorganisms (GCM) 10K type strain sequencing project: providing services to taxonomists for standard genome sequencing and annotation.</title>
        <authorList>
            <consortium name="The Broad Institute Genomics Platform"/>
            <consortium name="The Broad Institute Genome Sequencing Center for Infectious Disease"/>
            <person name="Wu L."/>
            <person name="Ma J."/>
        </authorList>
    </citation>
    <scope>NUCLEOTIDE SEQUENCE [LARGE SCALE GENOMIC DNA]</scope>
    <source>
        <strain evidence="3">KACC 11299</strain>
    </source>
</reference>
<feature type="domain" description="SLH" evidence="1">
    <location>
        <begin position="485"/>
        <end position="550"/>
    </location>
</feature>
<evidence type="ECO:0000313" key="3">
    <source>
        <dbReference type="Proteomes" id="UP001596071"/>
    </source>
</evidence>
<dbReference type="PROSITE" id="PS51272">
    <property type="entry name" value="SLH"/>
    <property type="match status" value="3"/>
</dbReference>
<dbReference type="PANTHER" id="PTHR43308">
    <property type="entry name" value="OUTER MEMBRANE PROTEIN ALPHA-RELATED"/>
    <property type="match status" value="1"/>
</dbReference>
<keyword evidence="3" id="KW-1185">Reference proteome</keyword>
<sequence length="616" mass="65895">MSGKNQGAKVLKSVMIGTVALTPVIAIGLNANEATAAENLTTGEKASIKKFIDKFNALDADKKELIRIVMQELAKDPSQSIEADYQKEVGPAFKTLLTFDTVNKVTTQNLEARYSDFKNAVRGAKEDVTSEDLVTYFDSVIDGLAMAVGELKSSDYRDLAGSGLYDKLLKVYEENAVPASLKPVIKRPDFTIISGIQSAFNAYLPPVDGGGGGGIIIPPTTPPVTGGGAVEVDGSTVVSNPQAVIDIIEKAAKIEVLAIKVPTGSTEVEIPATILAALDKKNSDAVVVLQFGDIAYELPVNAFDLAEVAKDLEVTSIELKLNVSVEKVDNPLASKTAYKVLADAFDFNVSVVAPGGKSVELHVFPTPIKRTLPAVSTLNPHSTVGVTVDANGKVTAVPTYVNTDNKSADLYRSTNSVYTLIEHSKSFTDITAGTSWAEEYVDKLASRMVVNGKTQTTFAPTLKITRGEFAAILSRGLGIVAMDKTANSFKDVSTSQAFNQNGEIAAVVEAGIVAGYTDGTFRPYEEITRDQAAIMISRAIDYVGADKVTFDTKKALTAFKDSKEIGAASRKHVERVYQAGLLDGYVDNTFRPNADANRGQMAKIIYNFLAEIKFIN</sequence>
<dbReference type="InterPro" id="IPR051465">
    <property type="entry name" value="Cell_Envelope_Struct_Comp"/>
</dbReference>
<feature type="domain" description="SLH" evidence="1">
    <location>
        <begin position="424"/>
        <end position="484"/>
    </location>
</feature>